<proteinExistence type="predicted"/>
<accession>A0A6J5Q192</accession>
<sequence length="163" mass="18950">MTNFFQTNEFRTLIKIRERLCVLNTTKNRDAYKETLLSCKKLCADSFGSIGFNKATKAYDWEKFDISLIGPDMDDMGDFETGMSYAPGWKLYLAVDGERMTLTRGAEAISYEKEELDYIKDKSINQMQKIHVVKIQFEGTVGKFGTEKRNFNREEDKRLSKYV</sequence>
<reference evidence="1" key="1">
    <citation type="submission" date="2020-05" db="EMBL/GenBank/DDBJ databases">
        <authorList>
            <person name="Chiriac C."/>
            <person name="Salcher M."/>
            <person name="Ghai R."/>
            <person name="Kavagutti S V."/>
        </authorList>
    </citation>
    <scope>NUCLEOTIDE SEQUENCE</scope>
</reference>
<protein>
    <submittedName>
        <fullName evidence="1">Uncharacterized protein</fullName>
    </submittedName>
</protein>
<gene>
    <name evidence="1" type="ORF">UFOVP1009_32</name>
</gene>
<organism evidence="1">
    <name type="scientific">uncultured Caudovirales phage</name>
    <dbReference type="NCBI Taxonomy" id="2100421"/>
    <lineage>
        <taxon>Viruses</taxon>
        <taxon>Duplodnaviria</taxon>
        <taxon>Heunggongvirae</taxon>
        <taxon>Uroviricota</taxon>
        <taxon>Caudoviricetes</taxon>
        <taxon>Peduoviridae</taxon>
        <taxon>Maltschvirus</taxon>
        <taxon>Maltschvirus maltsch</taxon>
    </lineage>
</organism>
<name>A0A6J5Q192_9CAUD</name>
<dbReference type="EMBL" id="LR796957">
    <property type="protein sequence ID" value="CAB4178083.1"/>
    <property type="molecule type" value="Genomic_DNA"/>
</dbReference>
<evidence type="ECO:0000313" key="1">
    <source>
        <dbReference type="EMBL" id="CAB4178083.1"/>
    </source>
</evidence>